<dbReference type="PANTHER" id="PTHR10924:SF6">
    <property type="entry name" value="SOLUTE CARRIER FAMILY 49 MEMBER A3"/>
    <property type="match status" value="1"/>
</dbReference>
<keyword evidence="2 5" id="KW-0812">Transmembrane</keyword>
<dbReference type="Proteomes" id="UP000785679">
    <property type="component" value="Unassembled WGS sequence"/>
</dbReference>
<evidence type="ECO:0000256" key="2">
    <source>
        <dbReference type="ARBA" id="ARBA00022692"/>
    </source>
</evidence>
<feature type="transmembrane region" description="Helical" evidence="5">
    <location>
        <begin position="388"/>
        <end position="413"/>
    </location>
</feature>
<feature type="transmembrane region" description="Helical" evidence="5">
    <location>
        <begin position="333"/>
        <end position="355"/>
    </location>
</feature>
<feature type="transmembrane region" description="Helical" evidence="5">
    <location>
        <begin position="140"/>
        <end position="159"/>
    </location>
</feature>
<dbReference type="InterPro" id="IPR036259">
    <property type="entry name" value="MFS_trans_sf"/>
</dbReference>
<name>A0A8J8NRA3_HALGN</name>
<gene>
    <name evidence="7" type="ORF">FGO68_gene16529</name>
</gene>
<feature type="transmembrane region" description="Helical" evidence="5">
    <location>
        <begin position="73"/>
        <end position="97"/>
    </location>
</feature>
<organism evidence="7 8">
    <name type="scientific">Halteria grandinella</name>
    <dbReference type="NCBI Taxonomy" id="5974"/>
    <lineage>
        <taxon>Eukaryota</taxon>
        <taxon>Sar</taxon>
        <taxon>Alveolata</taxon>
        <taxon>Ciliophora</taxon>
        <taxon>Intramacronucleata</taxon>
        <taxon>Spirotrichea</taxon>
        <taxon>Stichotrichia</taxon>
        <taxon>Sporadotrichida</taxon>
        <taxon>Halteriidae</taxon>
        <taxon>Halteria</taxon>
    </lineage>
</organism>
<reference evidence="7" key="1">
    <citation type="submission" date="2019-06" db="EMBL/GenBank/DDBJ databases">
        <authorList>
            <person name="Zheng W."/>
        </authorList>
    </citation>
    <scope>NUCLEOTIDE SEQUENCE</scope>
    <source>
        <strain evidence="7">QDHG01</strain>
    </source>
</reference>
<dbReference type="EMBL" id="RRYP01007945">
    <property type="protein sequence ID" value="TNV80131.1"/>
    <property type="molecule type" value="Genomic_DNA"/>
</dbReference>
<evidence type="ECO:0000256" key="1">
    <source>
        <dbReference type="ARBA" id="ARBA00004141"/>
    </source>
</evidence>
<evidence type="ECO:0000313" key="8">
    <source>
        <dbReference type="Proteomes" id="UP000785679"/>
    </source>
</evidence>
<dbReference type="InterPro" id="IPR049680">
    <property type="entry name" value="FLVCR1-2_SLC49-like"/>
</dbReference>
<dbReference type="OrthoDB" id="312103at2759"/>
<comment type="caution">
    <text evidence="7">The sequence shown here is derived from an EMBL/GenBank/DDBJ whole genome shotgun (WGS) entry which is preliminary data.</text>
</comment>
<keyword evidence="3 5" id="KW-1133">Transmembrane helix</keyword>
<dbReference type="InterPro" id="IPR011701">
    <property type="entry name" value="MFS"/>
</dbReference>
<dbReference type="AlphaFoldDB" id="A0A8J8NRA3"/>
<feature type="transmembrane region" description="Helical" evidence="5">
    <location>
        <begin position="109"/>
        <end position="133"/>
    </location>
</feature>
<proteinExistence type="predicted"/>
<feature type="transmembrane region" description="Helical" evidence="5">
    <location>
        <begin position="297"/>
        <end position="321"/>
    </location>
</feature>
<keyword evidence="8" id="KW-1185">Reference proteome</keyword>
<sequence length="513" mass="54999">MKSGSQRLSNSEIDDDHNLRVALNKTDASSFTQSQFHNSLGLSNDSAAPRSGQKQTISTGANGQKYILYPFRWVLQIFITMSMIVSGFLMVGFSPIANTVAAIYGCSEVLVSVQTLIFLVMFIPGNFIVIAVLNRFGLRVTLTMGAACTLAGAWIRQSISASGEFGLVTIGTLVCAFGQVFFINSSSKMATTWFGDKERTLSTALGGLAMPIGCVVGFIIPALMISDSDALLPKEDGKMKFRQYLFVQNIITTVGTVPLLIFVREKPPTPPSASASRKEEPLKFGKELKVLLSNKSYLLLCVSFTSLYGVYTSLGAVVAAVTKPYGYTGVDNAIFGATFIFCGVAGSFVLGVILDKTQKFKLMINATSICACGFISLTYWTLPSKNVALFAVNLAFIGFSVIPIIPISYSFAVELTFPTPEAMSNGMMILPSQIYGASLGVVAGIVCQAASDPKMGPLYATTLFLASCTIGAICSLFIKEELRRLKPKDGPKELSYDASGQLIDTESSLANAF</sequence>
<keyword evidence="4 5" id="KW-0472">Membrane</keyword>
<feature type="domain" description="Major facilitator superfamily (MFS) profile" evidence="6">
    <location>
        <begin position="75"/>
        <end position="483"/>
    </location>
</feature>
<feature type="transmembrane region" description="Helical" evidence="5">
    <location>
        <begin position="245"/>
        <end position="263"/>
    </location>
</feature>
<evidence type="ECO:0000259" key="6">
    <source>
        <dbReference type="PROSITE" id="PS50850"/>
    </source>
</evidence>
<evidence type="ECO:0000256" key="4">
    <source>
        <dbReference type="ARBA" id="ARBA00023136"/>
    </source>
</evidence>
<dbReference type="Pfam" id="PF07690">
    <property type="entry name" value="MFS_1"/>
    <property type="match status" value="1"/>
</dbReference>
<feature type="transmembrane region" description="Helical" evidence="5">
    <location>
        <begin position="457"/>
        <end position="478"/>
    </location>
</feature>
<dbReference type="GO" id="GO:0022857">
    <property type="term" value="F:transmembrane transporter activity"/>
    <property type="evidence" value="ECO:0007669"/>
    <property type="project" value="InterPro"/>
</dbReference>
<dbReference type="PANTHER" id="PTHR10924">
    <property type="entry name" value="MAJOR FACILITATOR SUPERFAMILY PROTEIN-RELATED"/>
    <property type="match status" value="1"/>
</dbReference>
<dbReference type="GO" id="GO:0016020">
    <property type="term" value="C:membrane"/>
    <property type="evidence" value="ECO:0007669"/>
    <property type="project" value="UniProtKB-SubCell"/>
</dbReference>
<feature type="transmembrane region" description="Helical" evidence="5">
    <location>
        <begin position="362"/>
        <end position="382"/>
    </location>
</feature>
<dbReference type="SUPFAM" id="SSF103473">
    <property type="entry name" value="MFS general substrate transporter"/>
    <property type="match status" value="1"/>
</dbReference>
<feature type="transmembrane region" description="Helical" evidence="5">
    <location>
        <begin position="204"/>
        <end position="225"/>
    </location>
</feature>
<comment type="subcellular location">
    <subcellularLocation>
        <location evidence="1">Membrane</location>
        <topology evidence="1">Multi-pass membrane protein</topology>
    </subcellularLocation>
</comment>
<dbReference type="PROSITE" id="PS50850">
    <property type="entry name" value="MFS"/>
    <property type="match status" value="1"/>
</dbReference>
<dbReference type="Gene3D" id="1.20.1250.20">
    <property type="entry name" value="MFS general substrate transporter like domains"/>
    <property type="match status" value="1"/>
</dbReference>
<feature type="transmembrane region" description="Helical" evidence="5">
    <location>
        <begin position="434"/>
        <end position="451"/>
    </location>
</feature>
<dbReference type="InterPro" id="IPR020846">
    <property type="entry name" value="MFS_dom"/>
</dbReference>
<evidence type="ECO:0000256" key="3">
    <source>
        <dbReference type="ARBA" id="ARBA00022989"/>
    </source>
</evidence>
<evidence type="ECO:0000256" key="5">
    <source>
        <dbReference type="SAM" id="Phobius"/>
    </source>
</evidence>
<feature type="transmembrane region" description="Helical" evidence="5">
    <location>
        <begin position="165"/>
        <end position="183"/>
    </location>
</feature>
<protein>
    <recommendedName>
        <fullName evidence="6">Major facilitator superfamily (MFS) profile domain-containing protein</fullName>
    </recommendedName>
</protein>
<accession>A0A8J8NRA3</accession>
<evidence type="ECO:0000313" key="7">
    <source>
        <dbReference type="EMBL" id="TNV80131.1"/>
    </source>
</evidence>